<evidence type="ECO:0000256" key="2">
    <source>
        <dbReference type="PIRNR" id="PIRNR001365"/>
    </source>
</evidence>
<dbReference type="SUPFAM" id="SSF51569">
    <property type="entry name" value="Aldolase"/>
    <property type="match status" value="1"/>
</dbReference>
<evidence type="ECO:0000313" key="5">
    <source>
        <dbReference type="Proteomes" id="UP000543598"/>
    </source>
</evidence>
<proteinExistence type="inferred from homology"/>
<dbReference type="PANTHER" id="PTHR12128">
    <property type="entry name" value="DIHYDRODIPICOLINATE SYNTHASE"/>
    <property type="match status" value="1"/>
</dbReference>
<sequence length="317" mass="33773">MRSNLTLRGTYPAPSVPFTDDYSIDEAEFAGLLTGIAAVDGVEGVVVNGHAGELTTLTARERARVITIAREILPAGKIVISGVEDFSIAGSIDKLNAAKDAGADAALVLPTFDYLPRRALTQSPEAPLRYFDAIAAGTDLPFVIFEYPKSTGISYTTETLLRLTEIDNVVAIKDTVSDDQDYQEHLEVVRPRVPLLTAIDSPGLLGLMLLGSDGIILGASQLAPASWAEYVGDVLSGRVEDAIDVFTTRLLPILTHIYSSRFATPASANSRIKEALVQTGVISSSRVRPPELDVTDVDRAAIRTGLERAGLVPAVVS</sequence>
<reference evidence="4 5" key="1">
    <citation type="submission" date="2020-05" db="EMBL/GenBank/DDBJ databases">
        <title>MicrobeNet Type strains.</title>
        <authorList>
            <person name="Nicholson A.C."/>
        </authorList>
    </citation>
    <scope>NUCLEOTIDE SEQUENCE [LARGE SCALE GENOMIC DNA]</scope>
    <source>
        <strain evidence="4 5">JCM 14282</strain>
    </source>
</reference>
<feature type="binding site" evidence="3">
    <location>
        <position position="216"/>
    </location>
    <ligand>
        <name>pyruvate</name>
        <dbReference type="ChEBI" id="CHEBI:15361"/>
    </ligand>
</feature>
<gene>
    <name evidence="4" type="ORF">HLA99_07310</name>
</gene>
<keyword evidence="1 2" id="KW-0456">Lyase</keyword>
<dbReference type="PRINTS" id="PR00146">
    <property type="entry name" value="DHPICSNTHASE"/>
</dbReference>
<name>A0A7Y2M0Q7_9MICO</name>
<evidence type="ECO:0000256" key="1">
    <source>
        <dbReference type="ARBA" id="ARBA00023239"/>
    </source>
</evidence>
<protein>
    <submittedName>
        <fullName evidence="4">Dihydrodipicolinate synthase family protein</fullName>
    </submittedName>
</protein>
<comment type="similarity">
    <text evidence="2">Belongs to the DapA family.</text>
</comment>
<evidence type="ECO:0000313" key="4">
    <source>
        <dbReference type="EMBL" id="NNH03654.1"/>
    </source>
</evidence>
<dbReference type="AlphaFoldDB" id="A0A7Y2M0Q7"/>
<accession>A0A7Y2M0Q7</accession>
<dbReference type="Pfam" id="PF00701">
    <property type="entry name" value="DHDPS"/>
    <property type="match status" value="1"/>
</dbReference>
<comment type="caution">
    <text evidence="4">The sequence shown here is derived from an EMBL/GenBank/DDBJ whole genome shotgun (WGS) entry which is preliminary data.</text>
</comment>
<dbReference type="CDD" id="cd00408">
    <property type="entry name" value="DHDPS-like"/>
    <property type="match status" value="1"/>
</dbReference>
<dbReference type="InterPro" id="IPR013785">
    <property type="entry name" value="Aldolase_TIM"/>
</dbReference>
<dbReference type="PIRSF" id="PIRSF001365">
    <property type="entry name" value="DHDPS"/>
    <property type="match status" value="1"/>
</dbReference>
<keyword evidence="5" id="KW-1185">Reference proteome</keyword>
<organism evidence="4 5">
    <name type="scientific">Microbacterium ulmi</name>
    <dbReference type="NCBI Taxonomy" id="179095"/>
    <lineage>
        <taxon>Bacteria</taxon>
        <taxon>Bacillati</taxon>
        <taxon>Actinomycetota</taxon>
        <taxon>Actinomycetes</taxon>
        <taxon>Micrococcales</taxon>
        <taxon>Microbacteriaceae</taxon>
        <taxon>Microbacterium</taxon>
    </lineage>
</organism>
<dbReference type="Proteomes" id="UP000543598">
    <property type="component" value="Unassembled WGS sequence"/>
</dbReference>
<dbReference type="SMART" id="SM01130">
    <property type="entry name" value="DHDPS"/>
    <property type="match status" value="1"/>
</dbReference>
<dbReference type="RefSeq" id="WP_167035216.1">
    <property type="nucleotide sequence ID" value="NZ_BAAANA010000002.1"/>
</dbReference>
<dbReference type="Gene3D" id="3.20.20.70">
    <property type="entry name" value="Aldolase class I"/>
    <property type="match status" value="1"/>
</dbReference>
<dbReference type="EMBL" id="JABEMB010000007">
    <property type="protein sequence ID" value="NNH03654.1"/>
    <property type="molecule type" value="Genomic_DNA"/>
</dbReference>
<evidence type="ECO:0000256" key="3">
    <source>
        <dbReference type="PIRSR" id="PIRSR001365-2"/>
    </source>
</evidence>
<dbReference type="GO" id="GO:0008840">
    <property type="term" value="F:4-hydroxy-tetrahydrodipicolinate synthase activity"/>
    <property type="evidence" value="ECO:0007669"/>
    <property type="project" value="TreeGrafter"/>
</dbReference>
<dbReference type="PANTHER" id="PTHR12128:SF72">
    <property type="entry name" value="DIHYDRODIPICOLINATE SYNTHASE"/>
    <property type="match status" value="1"/>
</dbReference>
<dbReference type="InterPro" id="IPR002220">
    <property type="entry name" value="DapA-like"/>
</dbReference>